<dbReference type="Pfam" id="PF00348">
    <property type="entry name" value="polyprenyl_synt"/>
    <property type="match status" value="1"/>
</dbReference>
<gene>
    <name evidence="2" type="ORF">SAMN05660706_12019</name>
</gene>
<keyword evidence="3" id="KW-1185">Reference proteome</keyword>
<accession>A0A1I6DX00</accession>
<dbReference type="RefSeq" id="WP_092484643.1">
    <property type="nucleotide sequence ID" value="NZ_FOYM01000020.1"/>
</dbReference>
<dbReference type="CDD" id="cd00867">
    <property type="entry name" value="Trans_IPPS"/>
    <property type="match status" value="1"/>
</dbReference>
<dbReference type="Gene3D" id="1.10.600.10">
    <property type="entry name" value="Farnesyl Diphosphate Synthase"/>
    <property type="match status" value="1"/>
</dbReference>
<dbReference type="AlphaFoldDB" id="A0A1I6DX00"/>
<dbReference type="InterPro" id="IPR000092">
    <property type="entry name" value="Polyprenyl_synt"/>
</dbReference>
<comment type="similarity">
    <text evidence="1">Belongs to the FPP/GGPP synthase family.</text>
</comment>
<keyword evidence="1" id="KW-0808">Transferase</keyword>
<dbReference type="SUPFAM" id="SSF48576">
    <property type="entry name" value="Terpenoid synthases"/>
    <property type="match status" value="1"/>
</dbReference>
<organism evidence="2 3">
    <name type="scientific">Desulfoscipio geothermicus DSM 3669</name>
    <dbReference type="NCBI Taxonomy" id="1121426"/>
    <lineage>
        <taxon>Bacteria</taxon>
        <taxon>Bacillati</taxon>
        <taxon>Bacillota</taxon>
        <taxon>Clostridia</taxon>
        <taxon>Eubacteriales</taxon>
        <taxon>Desulfallaceae</taxon>
        <taxon>Desulfoscipio</taxon>
    </lineage>
</organism>
<reference evidence="3" key="1">
    <citation type="submission" date="2016-10" db="EMBL/GenBank/DDBJ databases">
        <authorList>
            <person name="Varghese N."/>
            <person name="Submissions S."/>
        </authorList>
    </citation>
    <scope>NUCLEOTIDE SEQUENCE [LARGE SCALE GENOMIC DNA]</scope>
    <source>
        <strain evidence="3">DSM 3669</strain>
    </source>
</reference>
<evidence type="ECO:0000313" key="2">
    <source>
        <dbReference type="EMBL" id="SFR10034.1"/>
    </source>
</evidence>
<dbReference type="GO" id="GO:0004659">
    <property type="term" value="F:prenyltransferase activity"/>
    <property type="evidence" value="ECO:0007669"/>
    <property type="project" value="InterPro"/>
</dbReference>
<protein>
    <submittedName>
        <fullName evidence="2">Polyprenyl synthetase</fullName>
    </submittedName>
</protein>
<dbReference type="OrthoDB" id="1795180at2"/>
<evidence type="ECO:0000256" key="1">
    <source>
        <dbReference type="RuleBase" id="RU004466"/>
    </source>
</evidence>
<dbReference type="EMBL" id="FOYM01000020">
    <property type="protein sequence ID" value="SFR10034.1"/>
    <property type="molecule type" value="Genomic_DNA"/>
</dbReference>
<sequence length="256" mass="28499">MHLFHHICEDLKKVQLLIQKNFNVRAGNVNDFIKQDYNYLDINLRPALVIISNRLFGPVTPQTIALGAVLQFIYMASQVHIRLSESGPGKDKSADIRSAYQFPVLVGDFLYGKFFTTLCEAGIVRYLSNLAELICAINKCGILNINNPGLEFADKRQYIDIVRGESAEIFACCARLGADLGGADSASRQRMYDYGINLGMAYALLERGASLNQINKYLTTAESIIKQFPPSDEQASLKNLLDLLAKENIVVQRMVG</sequence>
<dbReference type="Proteomes" id="UP000199584">
    <property type="component" value="Unassembled WGS sequence"/>
</dbReference>
<evidence type="ECO:0000313" key="3">
    <source>
        <dbReference type="Proteomes" id="UP000199584"/>
    </source>
</evidence>
<dbReference type="InterPro" id="IPR008949">
    <property type="entry name" value="Isoprenoid_synthase_dom_sf"/>
</dbReference>
<dbReference type="STRING" id="39060.SAMN05660706_12019"/>
<dbReference type="GO" id="GO:0008299">
    <property type="term" value="P:isoprenoid biosynthetic process"/>
    <property type="evidence" value="ECO:0007669"/>
    <property type="project" value="InterPro"/>
</dbReference>
<proteinExistence type="inferred from homology"/>
<name>A0A1I6DX00_9FIRM</name>